<accession>A0ABQ7YDP8</accession>
<name>A0ABQ7YDP8_BRANA</name>
<reference evidence="1 2" key="1">
    <citation type="submission" date="2021-05" db="EMBL/GenBank/DDBJ databases">
        <title>Genome Assembly of Synthetic Allotetraploid Brassica napus Reveals Homoeologous Exchanges between Subgenomes.</title>
        <authorList>
            <person name="Davis J.T."/>
        </authorList>
    </citation>
    <scope>NUCLEOTIDE SEQUENCE [LARGE SCALE GENOMIC DNA]</scope>
    <source>
        <strain evidence="2">cv. Da-Ae</strain>
        <tissue evidence="1">Seedling</tissue>
    </source>
</reference>
<gene>
    <name evidence="1" type="ORF">HID58_083498</name>
</gene>
<comment type="caution">
    <text evidence="1">The sequence shown here is derived from an EMBL/GenBank/DDBJ whole genome shotgun (WGS) entry which is preliminary data.</text>
</comment>
<organism evidence="1 2">
    <name type="scientific">Brassica napus</name>
    <name type="common">Rape</name>
    <dbReference type="NCBI Taxonomy" id="3708"/>
    <lineage>
        <taxon>Eukaryota</taxon>
        <taxon>Viridiplantae</taxon>
        <taxon>Streptophyta</taxon>
        <taxon>Embryophyta</taxon>
        <taxon>Tracheophyta</taxon>
        <taxon>Spermatophyta</taxon>
        <taxon>Magnoliopsida</taxon>
        <taxon>eudicotyledons</taxon>
        <taxon>Gunneridae</taxon>
        <taxon>Pentapetalae</taxon>
        <taxon>rosids</taxon>
        <taxon>malvids</taxon>
        <taxon>Brassicales</taxon>
        <taxon>Brassicaceae</taxon>
        <taxon>Brassiceae</taxon>
        <taxon>Brassica</taxon>
    </lineage>
</organism>
<evidence type="ECO:0000313" key="2">
    <source>
        <dbReference type="Proteomes" id="UP000824890"/>
    </source>
</evidence>
<dbReference type="Proteomes" id="UP000824890">
    <property type="component" value="Unassembled WGS sequence"/>
</dbReference>
<keyword evidence="2" id="KW-1185">Reference proteome</keyword>
<proteinExistence type="predicted"/>
<dbReference type="EMBL" id="JAGKQM010000018">
    <property type="protein sequence ID" value="KAH0866287.1"/>
    <property type="molecule type" value="Genomic_DNA"/>
</dbReference>
<sequence length="106" mass="12476">MIVITRPRAWPAFRGFGVEILAVLRRLSEWEVKSIARGENKCAFMIARSARSVTTRIQSYVAQGEPEWLKKVFDEERWKGDWFKDGLCLLGYGVKKMQYFEEGRWL</sequence>
<evidence type="ECO:0008006" key="3">
    <source>
        <dbReference type="Google" id="ProtNLM"/>
    </source>
</evidence>
<evidence type="ECO:0000313" key="1">
    <source>
        <dbReference type="EMBL" id="KAH0866287.1"/>
    </source>
</evidence>
<protein>
    <recommendedName>
        <fullName evidence="3">RNase H type-1 domain-containing protein</fullName>
    </recommendedName>
</protein>